<dbReference type="Proteomes" id="UP000076532">
    <property type="component" value="Unassembled WGS sequence"/>
</dbReference>
<accession>A0A167SJC3</accession>
<proteinExistence type="predicted"/>
<name>A0A167SJC3_9AGAM</name>
<evidence type="ECO:0000313" key="2">
    <source>
        <dbReference type="Proteomes" id="UP000076532"/>
    </source>
</evidence>
<keyword evidence="2" id="KW-1185">Reference proteome</keyword>
<dbReference type="AlphaFoldDB" id="A0A167SJC3"/>
<dbReference type="EMBL" id="KV419261">
    <property type="protein sequence ID" value="KZP01976.1"/>
    <property type="molecule type" value="Genomic_DNA"/>
</dbReference>
<sequence>IIVAQVVIDQTVTDVLKTMQYVYSFVDAIAAVSSKNQLLRKIIQQILIQTAECARLIQEYLGHGFAGRLLRETIGASAPADFAAMTQSLITLRGQFDTGVAAQAAMMMVPRIQMDVATLVQHQMLSRLGPFRVPLAGRSRCLPGTRRDAIGEINESTSRPSIGDNSNSLEGRKIYINGLLVISLHTSPDVASQSIVDGLDGLSHLVRITDEAVKVHSNVNLPLDVPPSAAQTSPAMAAQFTVNVLDKLSHFMRITDEVSTVHPYAKVAWDVLSTVHK</sequence>
<gene>
    <name evidence="1" type="ORF">FIBSPDRAFT_906278</name>
</gene>
<feature type="non-terminal residue" evidence="1">
    <location>
        <position position="277"/>
    </location>
</feature>
<dbReference type="OrthoDB" id="2665447at2759"/>
<reference evidence="1 2" key="1">
    <citation type="journal article" date="2016" name="Mol. Biol. Evol.">
        <title>Comparative Genomics of Early-Diverging Mushroom-Forming Fungi Provides Insights into the Origins of Lignocellulose Decay Capabilities.</title>
        <authorList>
            <person name="Nagy L.G."/>
            <person name="Riley R."/>
            <person name="Tritt A."/>
            <person name="Adam C."/>
            <person name="Daum C."/>
            <person name="Floudas D."/>
            <person name="Sun H."/>
            <person name="Yadav J.S."/>
            <person name="Pangilinan J."/>
            <person name="Larsson K.H."/>
            <person name="Matsuura K."/>
            <person name="Barry K."/>
            <person name="Labutti K."/>
            <person name="Kuo R."/>
            <person name="Ohm R.A."/>
            <person name="Bhattacharya S.S."/>
            <person name="Shirouzu T."/>
            <person name="Yoshinaga Y."/>
            <person name="Martin F.M."/>
            <person name="Grigoriev I.V."/>
            <person name="Hibbett D.S."/>
        </authorList>
    </citation>
    <scope>NUCLEOTIDE SEQUENCE [LARGE SCALE GENOMIC DNA]</scope>
    <source>
        <strain evidence="1 2">CBS 109695</strain>
    </source>
</reference>
<evidence type="ECO:0000313" key="1">
    <source>
        <dbReference type="EMBL" id="KZP01976.1"/>
    </source>
</evidence>
<dbReference type="STRING" id="436010.A0A167SJC3"/>
<feature type="non-terminal residue" evidence="1">
    <location>
        <position position="1"/>
    </location>
</feature>
<protein>
    <submittedName>
        <fullName evidence="1">Uncharacterized protein</fullName>
    </submittedName>
</protein>
<organism evidence="1 2">
    <name type="scientific">Athelia psychrophila</name>
    <dbReference type="NCBI Taxonomy" id="1759441"/>
    <lineage>
        <taxon>Eukaryota</taxon>
        <taxon>Fungi</taxon>
        <taxon>Dikarya</taxon>
        <taxon>Basidiomycota</taxon>
        <taxon>Agaricomycotina</taxon>
        <taxon>Agaricomycetes</taxon>
        <taxon>Agaricomycetidae</taxon>
        <taxon>Atheliales</taxon>
        <taxon>Atheliaceae</taxon>
        <taxon>Athelia</taxon>
    </lineage>
</organism>